<name>A0A9W8PYW0_9HYPO</name>
<reference evidence="2" key="1">
    <citation type="submission" date="2022-10" db="EMBL/GenBank/DDBJ databases">
        <title>Fusarium specimens isolated from Avocado Roots.</title>
        <authorList>
            <person name="Stajich J."/>
            <person name="Roper C."/>
            <person name="Heimlech-Rivalta G."/>
        </authorList>
    </citation>
    <scope>NUCLEOTIDE SEQUENCE</scope>
    <source>
        <strain evidence="2">CF00143</strain>
    </source>
</reference>
<dbReference type="PANTHER" id="PTHR24148">
    <property type="entry name" value="ANKYRIN REPEAT DOMAIN-CONTAINING PROTEIN 39 HOMOLOG-RELATED"/>
    <property type="match status" value="1"/>
</dbReference>
<evidence type="ECO:0000313" key="3">
    <source>
        <dbReference type="Proteomes" id="UP001152130"/>
    </source>
</evidence>
<keyword evidence="3" id="KW-1185">Reference proteome</keyword>
<dbReference type="InterPro" id="IPR010730">
    <property type="entry name" value="HET"/>
</dbReference>
<evidence type="ECO:0000313" key="2">
    <source>
        <dbReference type="EMBL" id="KAJ4022734.1"/>
    </source>
</evidence>
<comment type="caution">
    <text evidence="2">The sequence shown here is derived from an EMBL/GenBank/DDBJ whole genome shotgun (WGS) entry which is preliminary data.</text>
</comment>
<organism evidence="2 3">
    <name type="scientific">Fusarium irregulare</name>
    <dbReference type="NCBI Taxonomy" id="2494466"/>
    <lineage>
        <taxon>Eukaryota</taxon>
        <taxon>Fungi</taxon>
        <taxon>Dikarya</taxon>
        <taxon>Ascomycota</taxon>
        <taxon>Pezizomycotina</taxon>
        <taxon>Sordariomycetes</taxon>
        <taxon>Hypocreomycetidae</taxon>
        <taxon>Hypocreales</taxon>
        <taxon>Nectriaceae</taxon>
        <taxon>Fusarium</taxon>
        <taxon>Fusarium incarnatum-equiseti species complex</taxon>
    </lineage>
</organism>
<evidence type="ECO:0000259" key="1">
    <source>
        <dbReference type="Pfam" id="PF06985"/>
    </source>
</evidence>
<dbReference type="Pfam" id="PF06985">
    <property type="entry name" value="HET"/>
    <property type="match status" value="1"/>
</dbReference>
<protein>
    <recommendedName>
        <fullName evidence="1">Heterokaryon incompatibility domain-containing protein</fullName>
    </recommendedName>
</protein>
<sequence length="647" mass="73073">MALMLGTAPGIREPYSSVSFPADGAAEYIRVLKLDVGVEDVPLTGTLEVVKPDRKDSRFSALSYVWGQYRSAKHTITCNGHTLPITENCHSALLALRKLHGSLTIWVDAICIDQENIKEKEKQIPLMPDIYKTAYPVYIWLGQGNVLFDQVLKVIKTASNLEETAKKYNAMVTPSIHPYAWMWINLLRLRKQIRELKEMAETSGTSIEKLELDCEWLHRAWTMQEIMFSTYPAFVYGTNEVSWQQMTGVWYFKSSKEEKGSCASSLKFAFGGEACATQMTFLKSWGNIMSQWSYNKIVSLRPSLVNNIERNLTSYFGTQTMKNLRTRRTSNKYDHVYALHGVLKEAYEQAPPDPDYGRPLDLVYEEFIVYLFSLDSAYLNLISDSGIRQALPGAPSWLPDWSTPLEKRTWLNREYFDRANMATISHKVADESMPTLVKDIEISSAVHSRTLEVSAAFHADLVICGTLNEEYSAALFRAAIAAQSEFEIDHIPESLLSQFSALTLLYQWLRVGFCIEAFIENPQSIASTLQGVIDITSEEAKLAFRSWKMESVVQLMSDLVEGMKKSNADPHSNSTELRSLELMYETENKPGMVDFLNWFAGSMRHTRSIFITEDGASGSGPIDMILGDKIAFIAGGLLYSPDDEMGR</sequence>
<feature type="domain" description="Heterokaryon incompatibility" evidence="1">
    <location>
        <begin position="59"/>
        <end position="225"/>
    </location>
</feature>
<dbReference type="InterPro" id="IPR052895">
    <property type="entry name" value="HetReg/Transcr_Mod"/>
</dbReference>
<proteinExistence type="predicted"/>
<gene>
    <name evidence="2" type="ORF">NW766_001781</name>
</gene>
<dbReference type="Proteomes" id="UP001152130">
    <property type="component" value="Unassembled WGS sequence"/>
</dbReference>
<accession>A0A9W8PYW0</accession>
<dbReference type="EMBL" id="JAPDHF010000002">
    <property type="protein sequence ID" value="KAJ4022734.1"/>
    <property type="molecule type" value="Genomic_DNA"/>
</dbReference>
<dbReference type="PANTHER" id="PTHR24148:SF64">
    <property type="entry name" value="HETEROKARYON INCOMPATIBILITY DOMAIN-CONTAINING PROTEIN"/>
    <property type="match status" value="1"/>
</dbReference>
<dbReference type="AlphaFoldDB" id="A0A9W8PYW0"/>